<evidence type="ECO:0000313" key="8">
    <source>
        <dbReference type="EMBL" id="WOH07405.1"/>
    </source>
</evidence>
<reference evidence="8" key="1">
    <citation type="journal article" date="2016" name="Nat. Genet.">
        <title>A high-quality carrot genome assembly provides new insights into carotenoid accumulation and asterid genome evolution.</title>
        <authorList>
            <person name="Iorizzo M."/>
            <person name="Ellison S."/>
            <person name="Senalik D."/>
            <person name="Zeng P."/>
            <person name="Satapoomin P."/>
            <person name="Huang J."/>
            <person name="Bowman M."/>
            <person name="Iovene M."/>
            <person name="Sanseverino W."/>
            <person name="Cavagnaro P."/>
            <person name="Yildiz M."/>
            <person name="Macko-Podgorni A."/>
            <person name="Moranska E."/>
            <person name="Grzebelus E."/>
            <person name="Grzebelus D."/>
            <person name="Ashrafi H."/>
            <person name="Zheng Z."/>
            <person name="Cheng S."/>
            <person name="Spooner D."/>
            <person name="Van Deynze A."/>
            <person name="Simon P."/>
        </authorList>
    </citation>
    <scope>NUCLEOTIDE SEQUENCE</scope>
    <source>
        <tissue evidence="8">Leaf</tissue>
    </source>
</reference>
<accession>A0AAF0XGI3</accession>
<sequence length="1302" mass="149312">MNKEAIPGSLDKFSIQDLRFWGRLRIFRNRMRCKRNENQAQFDILSSRQQTDGGQQNRCDLDIGPRLILQYKCKTKPRTDADIFNEALTTEKVDLAEELQFPLQEYGIVTENLCKNNTKGRHDFVTLDKGAQKDRRHHVLSLLGEDNQDFNITELQVRLDMITGKLEEAHTLQSQNQEKLCEEGKLESNIRTSHLLEEVVVFQSILMEKLCFMTEDNEKLRSEVVAREDKIKEINAEWEKASLELTSFLLDGSKSLRDATDQIEYITGSFAHVNIGLGEHIENAAKSCVEKENKILLLERSLEDAQKTVTLMEQNLISLRGAAIVLTELQQQENSSSKECIQMTTTLSDSKLPCRKAQTLKKHKSTAASLFETNMETDLGIVLEDDEDYTKKGTLATMDSKCSFLSDHNEFQDEFEKLQKCDSAVNLSFSKSEIDGHSPGKGSCLIGSHALNCKSQQGLKSGHNQFTMPEMIGVLRPADMVLHEADASCCTTMKLVADGKVSPDCRFFMQFEEACATLEEAEIMINALLKANENSTLLASKCKQSREILSEENASLVEENKQLQISLHLKDEENERLHDQICDSLVEMTKMMSLLERSFLHMQRDTEAICKDIYSDAIMSVKEIQSIIRFSRSSVEDIYGKVLEKELSSSVLHQFIVAEYFKNCKNLGLFINHPNIFQDCLNNQWHINMIDDKVDTSLNSAKGGTELGQSAVITTMETFEMCRTLDENFGNNSELQKELEDIEIMLQGLLHEFNMLQKSTSTTENLKAENENLVLPLSQTWHELQMKTSQLDLLVLQMEKHKRFFNTDATLFASNPDIEQLKEKEEAIKTLEKEVVLAKSSLERQLLSLLDNIENDLRNVTKERDQLGTQVVSLQDGLDRANALANENEAIAVNAHQEVEASKIRSEQKEEEVKILKQLVKELEGTINVLEKKGYEIEKDVRRHQQMQDPSKIEHQPQWQRPLNSTTIASQDQLIRSLELHEAHNQILILEAEIAEQSKEIKWCKGHISELVLHAEAQASQYQQKYKTLEAMVREVRTESSNLAYASPNVDKMEKRPIRTRRSSSPFRCMMGGLVPQKNMVKDQELSTATVRIQELEELLVSRQKEVCLLNTRLAATENMTHDIIRDLLGVKLDMTNYANMMDHHQFRKMVKDTQQQTHRSKAMEKEILRMRRQINDLIEERDICIIEVNRREADICAIQMDVEQIQEREQSLIAENVLLKTEKINLHRRVAELDNMVNKVFGTQANPPRVQQQIDCLLKSSCTDLRERPRNSEKQLRGVNNEFSQYFKPESSDKQTKLGRR</sequence>
<evidence type="ECO:0000256" key="2">
    <source>
        <dbReference type="ARBA" id="ARBA00022741"/>
    </source>
</evidence>
<keyword evidence="4 6" id="KW-0175">Coiled coil</keyword>
<evidence type="ECO:0000256" key="4">
    <source>
        <dbReference type="ARBA" id="ARBA00023054"/>
    </source>
</evidence>
<dbReference type="InterPro" id="IPR044986">
    <property type="entry name" value="KIF15/KIN-12"/>
</dbReference>
<evidence type="ECO:0008006" key="10">
    <source>
        <dbReference type="Google" id="ProtNLM"/>
    </source>
</evidence>
<dbReference type="Proteomes" id="UP000077755">
    <property type="component" value="Chromosome 7"/>
</dbReference>
<name>A0AAF0XGI3_DAUCS</name>
<keyword evidence="3" id="KW-0067">ATP-binding</keyword>
<gene>
    <name evidence="8" type="ORF">DCAR_0726835</name>
</gene>
<keyword evidence="1" id="KW-0493">Microtubule</keyword>
<feature type="coiled-coil region" evidence="6">
    <location>
        <begin position="980"/>
        <end position="1039"/>
    </location>
</feature>
<keyword evidence="5" id="KW-0505">Motor protein</keyword>
<reference evidence="8" key="2">
    <citation type="submission" date="2022-03" db="EMBL/GenBank/DDBJ databases">
        <title>Draft title - Genomic analysis of global carrot germplasm unveils the trajectory of domestication and the origin of high carotenoid orange carrot.</title>
        <authorList>
            <person name="Iorizzo M."/>
            <person name="Ellison S."/>
            <person name="Senalik D."/>
            <person name="Macko-Podgorni A."/>
            <person name="Grzebelus D."/>
            <person name="Bostan H."/>
            <person name="Rolling W."/>
            <person name="Curaba J."/>
            <person name="Simon P."/>
        </authorList>
    </citation>
    <scope>NUCLEOTIDE SEQUENCE</scope>
    <source>
        <tissue evidence="8">Leaf</tissue>
    </source>
</reference>
<feature type="coiled-coil region" evidence="6">
    <location>
        <begin position="821"/>
        <end position="870"/>
    </location>
</feature>
<evidence type="ECO:0000256" key="6">
    <source>
        <dbReference type="SAM" id="Coils"/>
    </source>
</evidence>
<organism evidence="8 9">
    <name type="scientific">Daucus carota subsp. sativus</name>
    <name type="common">Carrot</name>
    <dbReference type="NCBI Taxonomy" id="79200"/>
    <lineage>
        <taxon>Eukaryota</taxon>
        <taxon>Viridiplantae</taxon>
        <taxon>Streptophyta</taxon>
        <taxon>Embryophyta</taxon>
        <taxon>Tracheophyta</taxon>
        <taxon>Spermatophyta</taxon>
        <taxon>Magnoliopsida</taxon>
        <taxon>eudicotyledons</taxon>
        <taxon>Gunneridae</taxon>
        <taxon>Pentapetalae</taxon>
        <taxon>asterids</taxon>
        <taxon>campanulids</taxon>
        <taxon>Apiales</taxon>
        <taxon>Apiaceae</taxon>
        <taxon>Apioideae</taxon>
        <taxon>Scandiceae</taxon>
        <taxon>Daucinae</taxon>
        <taxon>Daucus</taxon>
        <taxon>Daucus sect. Daucus</taxon>
    </lineage>
</organism>
<dbReference type="GO" id="GO:0005874">
    <property type="term" value="C:microtubule"/>
    <property type="evidence" value="ECO:0007669"/>
    <property type="project" value="UniProtKB-KW"/>
</dbReference>
<evidence type="ECO:0000256" key="1">
    <source>
        <dbReference type="ARBA" id="ARBA00022701"/>
    </source>
</evidence>
<feature type="coiled-coil region" evidence="6">
    <location>
        <begin position="899"/>
        <end position="933"/>
    </location>
</feature>
<dbReference type="PANTHER" id="PTHR37739">
    <property type="entry name" value="KINESIN-LIKE PROTEIN KIN-12D"/>
    <property type="match status" value="1"/>
</dbReference>
<dbReference type="GO" id="GO:0005524">
    <property type="term" value="F:ATP binding"/>
    <property type="evidence" value="ECO:0007669"/>
    <property type="project" value="UniProtKB-KW"/>
</dbReference>
<protein>
    <recommendedName>
        <fullName evidence="10">Kinesin motor domain-containing protein</fullName>
    </recommendedName>
</protein>
<proteinExistence type="predicted"/>
<evidence type="ECO:0000256" key="3">
    <source>
        <dbReference type="ARBA" id="ARBA00022840"/>
    </source>
</evidence>
<keyword evidence="2" id="KW-0547">Nucleotide-binding</keyword>
<feature type="coiled-coil region" evidence="6">
    <location>
        <begin position="288"/>
        <end position="315"/>
    </location>
</feature>
<feature type="region of interest" description="Disordered" evidence="7">
    <location>
        <begin position="1269"/>
        <end position="1302"/>
    </location>
</feature>
<keyword evidence="9" id="KW-1185">Reference proteome</keyword>
<evidence type="ECO:0000313" key="9">
    <source>
        <dbReference type="Proteomes" id="UP000077755"/>
    </source>
</evidence>
<dbReference type="PANTHER" id="PTHR37739:SF18">
    <property type="entry name" value="KINESIN-LIKE PROTEIN KIN-12C"/>
    <property type="match status" value="1"/>
</dbReference>
<feature type="compositionally biased region" description="Basic and acidic residues" evidence="7">
    <location>
        <begin position="1291"/>
        <end position="1302"/>
    </location>
</feature>
<dbReference type="EMBL" id="CP093349">
    <property type="protein sequence ID" value="WOH07405.1"/>
    <property type="molecule type" value="Genomic_DNA"/>
</dbReference>
<feature type="coiled-coil region" evidence="6">
    <location>
        <begin position="1161"/>
        <end position="1223"/>
    </location>
</feature>
<evidence type="ECO:0000256" key="7">
    <source>
        <dbReference type="SAM" id="MobiDB-lite"/>
    </source>
</evidence>
<evidence type="ECO:0000256" key="5">
    <source>
        <dbReference type="ARBA" id="ARBA00023175"/>
    </source>
</evidence>